<dbReference type="EMBL" id="AZLZ01002230">
    <property type="protein sequence ID" value="ETJ16668.1"/>
    <property type="molecule type" value="Genomic_DNA"/>
</dbReference>
<dbReference type="GO" id="GO:0016491">
    <property type="term" value="F:oxidoreductase activity"/>
    <property type="evidence" value="ECO:0007669"/>
    <property type="project" value="InterPro"/>
</dbReference>
<evidence type="ECO:0000313" key="2">
    <source>
        <dbReference type="Proteomes" id="UP000018853"/>
    </source>
</evidence>
<dbReference type="InterPro" id="IPR003767">
    <property type="entry name" value="Malate/L-lactate_DH-like"/>
</dbReference>
<dbReference type="AlphaFoldDB" id="W1WES0"/>
<dbReference type="PATRIC" id="fig|1403943.3.peg.4577"/>
<gene>
    <name evidence="1" type="ORF">Q609_ECAC02230G0001</name>
</gene>
<dbReference type="Proteomes" id="UP000018853">
    <property type="component" value="Unassembled WGS sequence"/>
</dbReference>
<protein>
    <submittedName>
        <fullName evidence="1">Ureidoglycolate dehydrogenase protein</fullName>
    </submittedName>
</protein>
<dbReference type="Pfam" id="PF02615">
    <property type="entry name" value="Ldh_2"/>
    <property type="match status" value="1"/>
</dbReference>
<reference evidence="1 2" key="1">
    <citation type="submission" date="2013-12" db="EMBL/GenBank/DDBJ databases">
        <title>A Varibaculum cambriense genome reconstructed from a premature infant gut community with otherwise low bacterial novelty that shifts toward anaerobic metabolism during the third week of life.</title>
        <authorList>
            <person name="Brown C.T."/>
            <person name="Sharon I."/>
            <person name="Thomas B.C."/>
            <person name="Castelle C.J."/>
            <person name="Morowitz M.J."/>
            <person name="Banfield J.F."/>
        </authorList>
    </citation>
    <scope>NUCLEOTIDE SEQUENCE [LARGE SCALE GENOMIC DNA]</scope>
    <source>
        <strain evidence="2">DORA_A_5_14_21</strain>
    </source>
</reference>
<comment type="caution">
    <text evidence="1">The sequence shown here is derived from an EMBL/GenBank/DDBJ whole genome shotgun (WGS) entry which is preliminary data.</text>
</comment>
<dbReference type="InterPro" id="IPR036111">
    <property type="entry name" value="Mal/L-sulfo/L-lacto_DH-like_sf"/>
</dbReference>
<dbReference type="SUPFAM" id="SSF89733">
    <property type="entry name" value="L-sulfolactate dehydrogenase-like"/>
    <property type="match status" value="1"/>
</dbReference>
<name>W1WES0_ECOLX</name>
<dbReference type="Gene3D" id="1.10.1530.10">
    <property type="match status" value="1"/>
</dbReference>
<evidence type="ECO:0000313" key="1">
    <source>
        <dbReference type="EMBL" id="ETJ16668.1"/>
    </source>
</evidence>
<accession>W1WES0</accession>
<sequence>VINPNFFSSSELFRQHLSQTMRELNAITPAPGFNQVYYPGQDQDIKQRKAAVEGIEIVDDIYQYLISDALYNTSYETKNPFAQ</sequence>
<proteinExistence type="predicted"/>
<organism evidence="1 2">
    <name type="scientific">Escherichia coli DORA_A_5_14_21</name>
    <dbReference type="NCBI Taxonomy" id="1403943"/>
    <lineage>
        <taxon>Bacteria</taxon>
        <taxon>Pseudomonadati</taxon>
        <taxon>Pseudomonadota</taxon>
        <taxon>Gammaproteobacteria</taxon>
        <taxon>Enterobacterales</taxon>
        <taxon>Enterobacteriaceae</taxon>
        <taxon>Escherichia</taxon>
    </lineage>
</organism>
<feature type="non-terminal residue" evidence="1">
    <location>
        <position position="1"/>
    </location>
</feature>
<dbReference type="InterPro" id="IPR043144">
    <property type="entry name" value="Mal/L-sulf/L-lact_DH-like_ah"/>
</dbReference>